<dbReference type="Proteomes" id="UP000735302">
    <property type="component" value="Unassembled WGS sequence"/>
</dbReference>
<dbReference type="InterPro" id="IPR006029">
    <property type="entry name" value="Neurotrans-gated_channel_TM"/>
</dbReference>
<keyword evidence="9 18" id="KW-0675">Receptor</keyword>
<dbReference type="Gene3D" id="2.70.170.10">
    <property type="entry name" value="Neurotransmitter-gated ion-channel ligand-binding domain"/>
    <property type="match status" value="1"/>
</dbReference>
<feature type="domain" description="Neurotransmitter-gated ion-channel ligand-binding" evidence="16">
    <location>
        <begin position="42"/>
        <end position="252"/>
    </location>
</feature>
<feature type="transmembrane region" description="Helical" evidence="14">
    <location>
        <begin position="285"/>
        <end position="302"/>
    </location>
</feature>
<name>A0AAV4CX89_9GAST</name>
<sequence>MEGGVWGSRRNLCWLVLAVLINTISLSATGARGSDIPLTGPEHQLYLDLFESYNLESRPVKNASHSVTITFALGLNQLLDLDEKNQVLTTSVWIYEEWRDEMLTWSPSKYDGQSALMIPATTIWLPDIFIFNTAGPNMNGFVNVSGSKVSIQHDGNVKWMIPLMVASACAVDVTYFPYDRQSCEIKFGSWIYDIDQLNIVVDSDQPDLEHYVMNSEYDLENVSLHRGVLDSSCCPGGGQHPMVGLTVNLRRKSLYYDYIVIAPTIMLCVMTLASFLLPCDRGEKMNIGLTVFLTLYVLQLRIADNVPDTNSTPILGVFMLVVMTFNCVSLIMATIVMNIKKLGDDNPCPDVPRWLFALCQHVLGRAVCTPYLWTGDASPAINGNRITTRGIENKSEAPLARSTSDTGQNSAAIAAAASSAEGGTRVKLQGKELKKCTDGSRNLDKHCFKVKKDQTPASGKMAEHVENLRYPEEVIHGFKSGDLSSDTADEIQDPKGLSEKEFGVRQRRQPKSIERIPAVNTSGDKNFWPLYDQSADDPNLETNRAQQNTTRGFLMKRRWFYVAEVVDKFLFVVYLVLLTCSIFTVLFLIPVYFRNES</sequence>
<evidence type="ECO:0000256" key="11">
    <source>
        <dbReference type="ARBA" id="ARBA00023286"/>
    </source>
</evidence>
<evidence type="ECO:0000256" key="7">
    <source>
        <dbReference type="ARBA" id="ARBA00023136"/>
    </source>
</evidence>
<feature type="transmembrane region" description="Helical" evidence="14">
    <location>
        <begin position="565"/>
        <end position="593"/>
    </location>
</feature>
<dbReference type="InterPro" id="IPR006201">
    <property type="entry name" value="Neur_channel"/>
</dbReference>
<dbReference type="InterPro" id="IPR006202">
    <property type="entry name" value="Neur_chan_lig-bd"/>
</dbReference>
<dbReference type="InterPro" id="IPR018000">
    <property type="entry name" value="Neurotransmitter_ion_chnl_CS"/>
</dbReference>
<dbReference type="InterPro" id="IPR036734">
    <property type="entry name" value="Neur_chan_lig-bd_sf"/>
</dbReference>
<keyword evidence="5" id="KW-0770">Synapse</keyword>
<organism evidence="18 19">
    <name type="scientific">Plakobranchus ocellatus</name>
    <dbReference type="NCBI Taxonomy" id="259542"/>
    <lineage>
        <taxon>Eukaryota</taxon>
        <taxon>Metazoa</taxon>
        <taxon>Spiralia</taxon>
        <taxon>Lophotrochozoa</taxon>
        <taxon>Mollusca</taxon>
        <taxon>Gastropoda</taxon>
        <taxon>Heterobranchia</taxon>
        <taxon>Euthyneura</taxon>
        <taxon>Panpulmonata</taxon>
        <taxon>Sacoglossa</taxon>
        <taxon>Placobranchoidea</taxon>
        <taxon>Plakobranchidae</taxon>
        <taxon>Plakobranchus</taxon>
    </lineage>
</organism>
<dbReference type="Pfam" id="PF02932">
    <property type="entry name" value="Neur_chan_memb"/>
    <property type="match status" value="1"/>
</dbReference>
<protein>
    <submittedName>
        <fullName evidence="18">Neuronal acetylcholine receptor subunit alpha-10</fullName>
    </submittedName>
</protein>
<keyword evidence="3 14" id="KW-0812">Transmembrane</keyword>
<comment type="similarity">
    <text evidence="14">Belongs to the ligand-gated ion channel (TC 1.A.9) family.</text>
</comment>
<evidence type="ECO:0000256" key="1">
    <source>
        <dbReference type="ARBA" id="ARBA00022448"/>
    </source>
</evidence>
<accession>A0AAV4CX89</accession>
<dbReference type="SUPFAM" id="SSF63712">
    <property type="entry name" value="Nicotinic receptor ligand binding domain-like"/>
    <property type="match status" value="1"/>
</dbReference>
<evidence type="ECO:0000256" key="13">
    <source>
        <dbReference type="ARBA" id="ARBA00034099"/>
    </source>
</evidence>
<evidence type="ECO:0000256" key="4">
    <source>
        <dbReference type="ARBA" id="ARBA00022989"/>
    </source>
</evidence>
<dbReference type="InterPro" id="IPR002394">
    <property type="entry name" value="Nicotinic_acetylcholine_rcpt"/>
</dbReference>
<dbReference type="Pfam" id="PF02931">
    <property type="entry name" value="Neur_chan_LBD"/>
    <property type="match status" value="1"/>
</dbReference>
<evidence type="ECO:0000256" key="5">
    <source>
        <dbReference type="ARBA" id="ARBA00023018"/>
    </source>
</evidence>
<evidence type="ECO:0000256" key="12">
    <source>
        <dbReference type="ARBA" id="ARBA00023303"/>
    </source>
</evidence>
<comment type="subcellular location">
    <subcellularLocation>
        <location evidence="13">Synaptic cell membrane</location>
        <topology evidence="13">Multi-pass membrane protein</topology>
    </subcellularLocation>
</comment>
<evidence type="ECO:0000256" key="3">
    <source>
        <dbReference type="ARBA" id="ARBA00022692"/>
    </source>
</evidence>
<evidence type="ECO:0000256" key="8">
    <source>
        <dbReference type="ARBA" id="ARBA00023157"/>
    </source>
</evidence>
<evidence type="ECO:0000259" key="16">
    <source>
        <dbReference type="Pfam" id="PF02931"/>
    </source>
</evidence>
<evidence type="ECO:0000256" key="15">
    <source>
        <dbReference type="SAM" id="MobiDB-lite"/>
    </source>
</evidence>
<feature type="transmembrane region" description="Helical" evidence="14">
    <location>
        <begin position="314"/>
        <end position="336"/>
    </location>
</feature>
<keyword evidence="10" id="KW-0325">Glycoprotein</keyword>
<dbReference type="EMBL" id="BLXT01007071">
    <property type="protein sequence ID" value="GFO36506.1"/>
    <property type="molecule type" value="Genomic_DNA"/>
</dbReference>
<dbReference type="GO" id="GO:0022848">
    <property type="term" value="F:acetylcholine-gated monoatomic cation-selective channel activity"/>
    <property type="evidence" value="ECO:0007669"/>
    <property type="project" value="InterPro"/>
</dbReference>
<keyword evidence="7 14" id="KW-0472">Membrane</keyword>
<dbReference type="PRINTS" id="PR00254">
    <property type="entry name" value="NICOTINICR"/>
</dbReference>
<keyword evidence="4 14" id="KW-1133">Transmembrane helix</keyword>
<dbReference type="AlphaFoldDB" id="A0AAV4CX89"/>
<gene>
    <name evidence="18" type="ORF">PoB_006301100</name>
</gene>
<dbReference type="PRINTS" id="PR00252">
    <property type="entry name" value="NRIONCHANNEL"/>
</dbReference>
<dbReference type="PANTHER" id="PTHR18945">
    <property type="entry name" value="NEUROTRANSMITTER GATED ION CHANNEL"/>
    <property type="match status" value="1"/>
</dbReference>
<dbReference type="PROSITE" id="PS00236">
    <property type="entry name" value="NEUROTR_ION_CHANNEL"/>
    <property type="match status" value="1"/>
</dbReference>
<keyword evidence="14" id="KW-0732">Signal</keyword>
<evidence type="ECO:0000259" key="17">
    <source>
        <dbReference type="Pfam" id="PF02932"/>
    </source>
</evidence>
<feature type="region of interest" description="Disordered" evidence="15">
    <location>
        <begin position="392"/>
        <end position="416"/>
    </location>
</feature>
<keyword evidence="12 14" id="KW-0407">Ion channel</keyword>
<feature type="signal peptide" evidence="14">
    <location>
        <begin position="1"/>
        <end position="33"/>
    </location>
</feature>
<dbReference type="CDD" id="cd19051">
    <property type="entry name" value="LGIC_TM_cation"/>
    <property type="match status" value="1"/>
</dbReference>
<evidence type="ECO:0000256" key="6">
    <source>
        <dbReference type="ARBA" id="ARBA00023065"/>
    </source>
</evidence>
<keyword evidence="19" id="KW-1185">Reference proteome</keyword>
<dbReference type="CDD" id="cd18997">
    <property type="entry name" value="LGIC_ECD_nAChR"/>
    <property type="match status" value="1"/>
</dbReference>
<dbReference type="InterPro" id="IPR038050">
    <property type="entry name" value="Neuro_actylchol_rec"/>
</dbReference>
<evidence type="ECO:0000313" key="18">
    <source>
        <dbReference type="EMBL" id="GFO36506.1"/>
    </source>
</evidence>
<keyword evidence="8" id="KW-1015">Disulfide bond</keyword>
<feature type="chain" id="PRO_5043086224" evidence="14">
    <location>
        <begin position="34"/>
        <end position="597"/>
    </location>
</feature>
<evidence type="ECO:0000256" key="2">
    <source>
        <dbReference type="ARBA" id="ARBA00022475"/>
    </source>
</evidence>
<keyword evidence="1 14" id="KW-0813">Transport</keyword>
<evidence type="ECO:0000256" key="14">
    <source>
        <dbReference type="RuleBase" id="RU000687"/>
    </source>
</evidence>
<dbReference type="InterPro" id="IPR036719">
    <property type="entry name" value="Neuro-gated_channel_TM_sf"/>
</dbReference>
<dbReference type="Gene3D" id="1.20.58.390">
    <property type="entry name" value="Neurotransmitter-gated ion-channel transmembrane domain"/>
    <property type="match status" value="1"/>
</dbReference>
<keyword evidence="6 14" id="KW-0406">Ion transport</keyword>
<feature type="domain" description="Neurotransmitter-gated ion-channel transmembrane" evidence="17">
    <location>
        <begin position="260"/>
        <end position="586"/>
    </location>
</feature>
<proteinExistence type="inferred from homology"/>
<evidence type="ECO:0000256" key="9">
    <source>
        <dbReference type="ARBA" id="ARBA00023170"/>
    </source>
</evidence>
<reference evidence="18 19" key="1">
    <citation type="journal article" date="2021" name="Elife">
        <title>Chloroplast acquisition without the gene transfer in kleptoplastic sea slugs, Plakobranchus ocellatus.</title>
        <authorList>
            <person name="Maeda T."/>
            <person name="Takahashi S."/>
            <person name="Yoshida T."/>
            <person name="Shimamura S."/>
            <person name="Takaki Y."/>
            <person name="Nagai Y."/>
            <person name="Toyoda A."/>
            <person name="Suzuki Y."/>
            <person name="Arimoto A."/>
            <person name="Ishii H."/>
            <person name="Satoh N."/>
            <person name="Nishiyama T."/>
            <person name="Hasebe M."/>
            <person name="Maruyama T."/>
            <person name="Minagawa J."/>
            <person name="Obokata J."/>
            <person name="Shigenobu S."/>
        </authorList>
    </citation>
    <scope>NUCLEOTIDE SEQUENCE [LARGE SCALE GENOMIC DNA]</scope>
</reference>
<dbReference type="GO" id="GO:0045211">
    <property type="term" value="C:postsynaptic membrane"/>
    <property type="evidence" value="ECO:0007669"/>
    <property type="project" value="InterPro"/>
</dbReference>
<dbReference type="SUPFAM" id="SSF90112">
    <property type="entry name" value="Neurotransmitter-gated ion-channel transmembrane pore"/>
    <property type="match status" value="1"/>
</dbReference>
<comment type="caution">
    <text evidence="18">The sequence shown here is derived from an EMBL/GenBank/DDBJ whole genome shotgun (WGS) entry which is preliminary data.</text>
</comment>
<evidence type="ECO:0000256" key="10">
    <source>
        <dbReference type="ARBA" id="ARBA00023180"/>
    </source>
</evidence>
<dbReference type="GO" id="GO:0004888">
    <property type="term" value="F:transmembrane signaling receptor activity"/>
    <property type="evidence" value="ECO:0007669"/>
    <property type="project" value="InterPro"/>
</dbReference>
<feature type="transmembrane region" description="Helical" evidence="14">
    <location>
        <begin position="255"/>
        <end position="278"/>
    </location>
</feature>
<dbReference type="FunFam" id="2.70.170.10:FF:000030">
    <property type="entry name" value="AcetylCholine Receptor"/>
    <property type="match status" value="1"/>
</dbReference>
<keyword evidence="11" id="KW-1071">Ligand-gated ion channel</keyword>
<evidence type="ECO:0000313" key="19">
    <source>
        <dbReference type="Proteomes" id="UP000735302"/>
    </source>
</evidence>
<keyword evidence="2" id="KW-1003">Cell membrane</keyword>